<comment type="caution">
    <text evidence="1">The sequence shown here is derived from an EMBL/GenBank/DDBJ whole genome shotgun (WGS) entry which is preliminary data.</text>
</comment>
<accession>N1WJS0</accession>
<protein>
    <submittedName>
        <fullName evidence="1">Uncharacterized protein</fullName>
    </submittedName>
</protein>
<evidence type="ECO:0000313" key="2">
    <source>
        <dbReference type="Proteomes" id="UP000012313"/>
    </source>
</evidence>
<name>N1WJS0_9LEPT</name>
<reference evidence="1" key="1">
    <citation type="submission" date="2013-03" db="EMBL/GenBank/DDBJ databases">
        <authorList>
            <person name="Harkins D.M."/>
            <person name="Durkin A.S."/>
            <person name="Brinkac L.M."/>
            <person name="Haft D.H."/>
            <person name="Selengut J.D."/>
            <person name="Sanka R."/>
            <person name="DePew J."/>
            <person name="Purushe J."/>
            <person name="Hartskeerl R.A."/>
            <person name="Ahmed A."/>
            <person name="van der Linden H."/>
            <person name="Goris M.G.A."/>
            <person name="Vinetz J.M."/>
            <person name="Sutton G.G."/>
            <person name="Nierman W.C."/>
            <person name="Fouts D.E."/>
        </authorList>
    </citation>
    <scope>NUCLEOTIDE SEQUENCE [LARGE SCALE GENOMIC DNA]</scope>
    <source>
        <strain evidence="1">ICFT</strain>
    </source>
</reference>
<proteinExistence type="predicted"/>
<sequence length="75" mass="8560">MERPVDGMCMFAQIKGPEFFKSRICFRSGFGGHNRSSSFFSIVRIPILKIKPNDSFGIILLFLFDQNLTRESLGL</sequence>
<dbReference type="Proteomes" id="UP000012313">
    <property type="component" value="Unassembled WGS sequence"/>
</dbReference>
<dbReference type="EMBL" id="AOHC02000036">
    <property type="protein sequence ID" value="EMY77592.1"/>
    <property type="molecule type" value="Genomic_DNA"/>
</dbReference>
<keyword evidence="2" id="KW-1185">Reference proteome</keyword>
<gene>
    <name evidence="1" type="ORF">LEP1GSC060_0132</name>
</gene>
<evidence type="ECO:0000313" key="1">
    <source>
        <dbReference type="EMBL" id="EMY77592.1"/>
    </source>
</evidence>
<organism evidence="1 2">
    <name type="scientific">Leptospira weilii serovar Ranarum str. ICFT</name>
    <dbReference type="NCBI Taxonomy" id="1218598"/>
    <lineage>
        <taxon>Bacteria</taxon>
        <taxon>Pseudomonadati</taxon>
        <taxon>Spirochaetota</taxon>
        <taxon>Spirochaetia</taxon>
        <taxon>Leptospirales</taxon>
        <taxon>Leptospiraceae</taxon>
        <taxon>Leptospira</taxon>
    </lineage>
</organism>
<dbReference type="AlphaFoldDB" id="N1WJS0"/>